<evidence type="ECO:0000256" key="6">
    <source>
        <dbReference type="ARBA" id="ARBA00022970"/>
    </source>
</evidence>
<feature type="transmembrane region" description="Helical" evidence="10">
    <location>
        <begin position="152"/>
        <end position="170"/>
    </location>
</feature>
<evidence type="ECO:0000256" key="10">
    <source>
        <dbReference type="SAM" id="Phobius"/>
    </source>
</evidence>
<keyword evidence="7 10" id="KW-1133">Transmembrane helix</keyword>
<feature type="transmembrane region" description="Helical" evidence="10">
    <location>
        <begin position="6"/>
        <end position="31"/>
    </location>
</feature>
<evidence type="ECO:0000256" key="9">
    <source>
        <dbReference type="ARBA" id="ARBA00037998"/>
    </source>
</evidence>
<keyword evidence="4" id="KW-0997">Cell inner membrane</keyword>
<dbReference type="EMBL" id="FOPZ01000002">
    <property type="protein sequence ID" value="SFH37777.1"/>
    <property type="molecule type" value="Genomic_DNA"/>
</dbReference>
<keyword evidence="8 10" id="KW-0472">Membrane</keyword>
<dbReference type="GO" id="GO:0005304">
    <property type="term" value="F:L-valine transmembrane transporter activity"/>
    <property type="evidence" value="ECO:0007669"/>
    <property type="project" value="TreeGrafter"/>
</dbReference>
<dbReference type="Pfam" id="PF02653">
    <property type="entry name" value="BPD_transp_2"/>
    <property type="match status" value="1"/>
</dbReference>
<dbReference type="GO" id="GO:0015192">
    <property type="term" value="F:L-phenylalanine transmembrane transporter activity"/>
    <property type="evidence" value="ECO:0007669"/>
    <property type="project" value="TreeGrafter"/>
</dbReference>
<comment type="subcellular location">
    <subcellularLocation>
        <location evidence="1">Cell membrane</location>
        <topology evidence="1">Multi-pass membrane protein</topology>
    </subcellularLocation>
</comment>
<keyword evidence="3" id="KW-1003">Cell membrane</keyword>
<evidence type="ECO:0000256" key="8">
    <source>
        <dbReference type="ARBA" id="ARBA00023136"/>
    </source>
</evidence>
<dbReference type="InterPro" id="IPR052157">
    <property type="entry name" value="BCAA_transport_permease"/>
</dbReference>
<name>A0A1I2ZIT9_9EURY</name>
<evidence type="ECO:0000256" key="7">
    <source>
        <dbReference type="ARBA" id="ARBA00022989"/>
    </source>
</evidence>
<comment type="similarity">
    <text evidence="9">Belongs to the binding-protein-dependent transport system permease family. LivHM subfamily.</text>
</comment>
<evidence type="ECO:0000313" key="12">
    <source>
        <dbReference type="Proteomes" id="UP000323537"/>
    </source>
</evidence>
<keyword evidence="12" id="KW-1185">Reference proteome</keyword>
<keyword evidence="6" id="KW-0029">Amino-acid transport</keyword>
<dbReference type="RefSeq" id="WP_149783314.1">
    <property type="nucleotide sequence ID" value="NZ_BAAADP010000005.1"/>
</dbReference>
<feature type="transmembrane region" description="Helical" evidence="10">
    <location>
        <begin position="202"/>
        <end position="221"/>
    </location>
</feature>
<keyword evidence="2" id="KW-0813">Transport</keyword>
<evidence type="ECO:0000256" key="2">
    <source>
        <dbReference type="ARBA" id="ARBA00022448"/>
    </source>
</evidence>
<keyword evidence="5 10" id="KW-0812">Transmembrane</keyword>
<evidence type="ECO:0000256" key="3">
    <source>
        <dbReference type="ARBA" id="ARBA00022475"/>
    </source>
</evidence>
<protein>
    <submittedName>
        <fullName evidence="11">Neutral amino acid transport system permease protein</fullName>
    </submittedName>
</protein>
<dbReference type="GO" id="GO:0005886">
    <property type="term" value="C:plasma membrane"/>
    <property type="evidence" value="ECO:0007669"/>
    <property type="project" value="UniProtKB-SubCell"/>
</dbReference>
<proteinExistence type="inferred from homology"/>
<feature type="transmembrane region" description="Helical" evidence="10">
    <location>
        <begin position="62"/>
        <end position="83"/>
    </location>
</feature>
<feature type="transmembrane region" description="Helical" evidence="10">
    <location>
        <begin position="233"/>
        <end position="262"/>
    </location>
</feature>
<dbReference type="AlphaFoldDB" id="A0A1I2ZIT9"/>
<evidence type="ECO:0000256" key="5">
    <source>
        <dbReference type="ARBA" id="ARBA00022692"/>
    </source>
</evidence>
<dbReference type="GO" id="GO:1903806">
    <property type="term" value="P:L-isoleucine import across plasma membrane"/>
    <property type="evidence" value="ECO:0007669"/>
    <property type="project" value="TreeGrafter"/>
</dbReference>
<dbReference type="InterPro" id="IPR001851">
    <property type="entry name" value="ABC_transp_permease"/>
</dbReference>
<dbReference type="PANTHER" id="PTHR11795">
    <property type="entry name" value="BRANCHED-CHAIN AMINO ACID TRANSPORT SYSTEM PERMEASE PROTEIN LIVH"/>
    <property type="match status" value="1"/>
</dbReference>
<organism evidence="11 12">
    <name type="scientific">Halorubrum aquaticum</name>
    <dbReference type="NCBI Taxonomy" id="387340"/>
    <lineage>
        <taxon>Archaea</taxon>
        <taxon>Methanobacteriati</taxon>
        <taxon>Methanobacteriota</taxon>
        <taxon>Stenosarchaea group</taxon>
        <taxon>Halobacteria</taxon>
        <taxon>Halobacteriales</taxon>
        <taxon>Haloferacaceae</taxon>
        <taxon>Halorubrum</taxon>
    </lineage>
</organism>
<accession>A0A1I2ZIT9</accession>
<dbReference type="GO" id="GO:0042941">
    <property type="term" value="P:D-alanine transmembrane transport"/>
    <property type="evidence" value="ECO:0007669"/>
    <property type="project" value="TreeGrafter"/>
</dbReference>
<reference evidence="11 12" key="1">
    <citation type="submission" date="2016-10" db="EMBL/GenBank/DDBJ databases">
        <authorList>
            <person name="Varghese N."/>
            <person name="Submissions S."/>
        </authorList>
    </citation>
    <scope>NUCLEOTIDE SEQUENCE [LARGE SCALE GENOMIC DNA]</scope>
    <source>
        <strain evidence="11 12">CGMCC 1.6377</strain>
    </source>
</reference>
<dbReference type="PANTHER" id="PTHR11795:SF371">
    <property type="entry name" value="HIGH-AFFINITY BRANCHED-CHAIN AMINO ACID TRANSPORT SYSTEM PERMEASE PROTEIN LIVH"/>
    <property type="match status" value="1"/>
</dbReference>
<gene>
    <name evidence="11" type="ORF">SAMN04488066_102155</name>
</gene>
<dbReference type="GO" id="GO:0015190">
    <property type="term" value="F:L-leucine transmembrane transporter activity"/>
    <property type="evidence" value="ECO:0007669"/>
    <property type="project" value="TreeGrafter"/>
</dbReference>
<dbReference type="OrthoDB" id="31233at2157"/>
<evidence type="ECO:0000256" key="4">
    <source>
        <dbReference type="ARBA" id="ARBA00022519"/>
    </source>
</evidence>
<dbReference type="GO" id="GO:0015188">
    <property type="term" value="F:L-isoleucine transmembrane transporter activity"/>
    <property type="evidence" value="ECO:0007669"/>
    <property type="project" value="TreeGrafter"/>
</dbReference>
<feature type="transmembrane region" description="Helical" evidence="10">
    <location>
        <begin position="274"/>
        <end position="291"/>
    </location>
</feature>
<dbReference type="GO" id="GO:0015808">
    <property type="term" value="P:L-alanine transport"/>
    <property type="evidence" value="ECO:0007669"/>
    <property type="project" value="TreeGrafter"/>
</dbReference>
<evidence type="ECO:0000313" key="11">
    <source>
        <dbReference type="EMBL" id="SFH37777.1"/>
    </source>
</evidence>
<sequence length="304" mass="31143">MGLLQEAIFGVVTGSYIAIAAIGFTLIYGIVNMINFAYGEYLTLGAFVGFFAANALPGPLPVAVVAAMLGGGVISIALARGFFTPINHTGPVPMLLTSIGLGIAVRNAIRLFGGRSARYIDTETATFRFDAVPEVPIGSVDLLGGFFLTSEHLTVVGSAVAVFLVVHLLLTRTDVGIAMRAMGDDESLARVRGIDTQLIRDSVWVLAGVLAGLAGVLMAIQTNVSSTTGYSHILQILSAAILGGAGSPYGAIIGAYVIGLALAISTAFLPSSMTGLSSAVAFAILIAVLLVKPSGIAGTEVREA</sequence>
<feature type="transmembrane region" description="Helical" evidence="10">
    <location>
        <begin position="38"/>
        <end position="56"/>
    </location>
</feature>
<dbReference type="CDD" id="cd06582">
    <property type="entry name" value="TM_PBP1_LivH_like"/>
    <property type="match status" value="1"/>
</dbReference>
<dbReference type="Proteomes" id="UP000323537">
    <property type="component" value="Unassembled WGS sequence"/>
</dbReference>
<evidence type="ECO:0000256" key="1">
    <source>
        <dbReference type="ARBA" id="ARBA00004651"/>
    </source>
</evidence>